<dbReference type="InterPro" id="IPR002569">
    <property type="entry name" value="Met_Sox_Rdtase_MsrA_dom"/>
</dbReference>
<sequence>MWKYPCFSSAFLFVALLLASHPEGIRCFATPRISNKHGVFPFQSTLFSSPEGSATPPPRAVVEGYISPSDQNNVVAALQRVGFDTSLMNKNNNNNHDNPQPEECYRYAVVKATGMLKLLGHPPIISNDDSNNNNIPKWIPLISDMEHVLIQNGWSFLDPDESEPLSAYNVDAANAEGLYQPKWGQQQQQQQYDNSASFSDLGYSLTPWTKDQIMEQAALFLEDDALLTRQVLLHGATDPPQRKTTHNGYNFAGSMSDNDKHGIFVCAVGGLPLFTTHHLMASAGWLSFAAPISEDHVELVPPLPESTDRRVEVVCARTKCHLGHYFGTERDSSDGYYCINASALDFYSLESMPTVSALIPSSFRFMEQQLSSASSSPALQLLQQMIDHAMPPTKTVLLGAGCFWHVESALRRLPGVVSTSVGFAGGTVNNVSYEQVCHEQTGHAEVVRVEFVPDILPVRVLLDCFLAMHDPTKSRALGKHAKGTGQYRSCLFVFNNNNDPEIMTVAEQALEECQRQLGKEVATELRQVDAFWEAEERHQRHNEKRSGKKERLSTLTATEWLSEYGKRSPSVLGSAESLVQQLPR</sequence>
<gene>
    <name evidence="13" type="ORF">SEMRO_180_G078650.1</name>
</gene>
<dbReference type="OrthoDB" id="46388at2759"/>
<evidence type="ECO:0000313" key="13">
    <source>
        <dbReference type="EMBL" id="CAB9503912.1"/>
    </source>
</evidence>
<dbReference type="GO" id="GO:0005737">
    <property type="term" value="C:cytoplasm"/>
    <property type="evidence" value="ECO:0007669"/>
    <property type="project" value="TreeGrafter"/>
</dbReference>
<protein>
    <recommendedName>
        <fullName evidence="3">peptide-methionine (S)-S-oxide reductase</fullName>
        <ecNumber evidence="3">1.8.4.11</ecNumber>
    </recommendedName>
    <alternativeName>
        <fullName evidence="7">Peptide-methionine (S)-S-oxide reductase</fullName>
    </alternativeName>
    <alternativeName>
        <fullName evidence="6">Protein-methionine-S-oxide reductase</fullName>
    </alternativeName>
</protein>
<evidence type="ECO:0000256" key="7">
    <source>
        <dbReference type="ARBA" id="ARBA00030643"/>
    </source>
</evidence>
<dbReference type="EMBL" id="CAICTM010000179">
    <property type="protein sequence ID" value="CAB9503912.1"/>
    <property type="molecule type" value="Genomic_DNA"/>
</dbReference>
<evidence type="ECO:0000256" key="11">
    <source>
        <dbReference type="SAM" id="SignalP"/>
    </source>
</evidence>
<dbReference type="GO" id="GO:0046872">
    <property type="term" value="F:metal ion binding"/>
    <property type="evidence" value="ECO:0007669"/>
    <property type="project" value="InterPro"/>
</dbReference>
<dbReference type="NCBIfam" id="TIGR00401">
    <property type="entry name" value="msrA"/>
    <property type="match status" value="1"/>
</dbReference>
<comment type="similarity">
    <text evidence="2">Belongs to the MsrB Met sulfoxide reductase family.</text>
</comment>
<feature type="domain" description="MsrB" evidence="12">
    <location>
        <begin position="230"/>
        <end position="349"/>
    </location>
</feature>
<dbReference type="SUPFAM" id="SSF55068">
    <property type="entry name" value="Peptide methionine sulfoxide reductase"/>
    <property type="match status" value="1"/>
</dbReference>
<accession>A0A9N8DIR0</accession>
<evidence type="ECO:0000256" key="2">
    <source>
        <dbReference type="ARBA" id="ARBA00007174"/>
    </source>
</evidence>
<proteinExistence type="inferred from homology"/>
<dbReference type="Gene3D" id="2.170.150.20">
    <property type="entry name" value="Peptide methionine sulfoxide reductase"/>
    <property type="match status" value="1"/>
</dbReference>
<evidence type="ECO:0000256" key="5">
    <source>
        <dbReference type="ARBA" id="ARBA00023268"/>
    </source>
</evidence>
<evidence type="ECO:0000256" key="8">
    <source>
        <dbReference type="ARBA" id="ARBA00047806"/>
    </source>
</evidence>
<dbReference type="InterPro" id="IPR050162">
    <property type="entry name" value="MsrA_MetSO_reductase"/>
</dbReference>
<comment type="caution">
    <text evidence="13">The sequence shown here is derived from an EMBL/GenBank/DDBJ whole genome shotgun (WGS) entry which is preliminary data.</text>
</comment>
<dbReference type="EC" id="1.8.4.11" evidence="3"/>
<evidence type="ECO:0000256" key="3">
    <source>
        <dbReference type="ARBA" id="ARBA00012502"/>
    </source>
</evidence>
<dbReference type="GO" id="GO:0033743">
    <property type="term" value="F:peptide-methionine (R)-S-oxide reductase activity"/>
    <property type="evidence" value="ECO:0007669"/>
    <property type="project" value="InterPro"/>
</dbReference>
<feature type="signal peptide" evidence="11">
    <location>
        <begin position="1"/>
        <end position="27"/>
    </location>
</feature>
<dbReference type="AlphaFoldDB" id="A0A9N8DIR0"/>
<comment type="catalytic activity">
    <reaction evidence="8">
        <text>L-methionyl-[protein] + [thioredoxin]-disulfide + H2O = L-methionyl-(S)-S-oxide-[protein] + [thioredoxin]-dithiol</text>
        <dbReference type="Rhea" id="RHEA:14217"/>
        <dbReference type="Rhea" id="RHEA-COMP:10698"/>
        <dbReference type="Rhea" id="RHEA-COMP:10700"/>
        <dbReference type="Rhea" id="RHEA-COMP:12313"/>
        <dbReference type="Rhea" id="RHEA-COMP:12315"/>
        <dbReference type="ChEBI" id="CHEBI:15377"/>
        <dbReference type="ChEBI" id="CHEBI:16044"/>
        <dbReference type="ChEBI" id="CHEBI:29950"/>
        <dbReference type="ChEBI" id="CHEBI:44120"/>
        <dbReference type="ChEBI" id="CHEBI:50058"/>
        <dbReference type="EC" id="1.8.4.11"/>
    </reaction>
</comment>
<dbReference type="Proteomes" id="UP001153069">
    <property type="component" value="Unassembled WGS sequence"/>
</dbReference>
<feature type="region of interest" description="Disordered" evidence="10">
    <location>
        <begin position="565"/>
        <end position="584"/>
    </location>
</feature>
<comment type="similarity">
    <text evidence="1">Belongs to the MsrA Met sulfoxide reductase family.</text>
</comment>
<evidence type="ECO:0000256" key="1">
    <source>
        <dbReference type="ARBA" id="ARBA00005591"/>
    </source>
</evidence>
<dbReference type="Gene3D" id="3.30.1060.10">
    <property type="entry name" value="Peptide methionine sulphoxide reductase MsrA"/>
    <property type="match status" value="1"/>
</dbReference>
<dbReference type="InterPro" id="IPR036509">
    <property type="entry name" value="Met_Sox_Rdtase_MsrA_sf"/>
</dbReference>
<feature type="chain" id="PRO_5040447665" description="peptide-methionine (S)-S-oxide reductase" evidence="11">
    <location>
        <begin position="28"/>
        <end position="584"/>
    </location>
</feature>
<evidence type="ECO:0000259" key="12">
    <source>
        <dbReference type="PROSITE" id="PS51790"/>
    </source>
</evidence>
<dbReference type="PANTHER" id="PTHR42799">
    <property type="entry name" value="MITOCHONDRIAL PEPTIDE METHIONINE SULFOXIDE REDUCTASE"/>
    <property type="match status" value="1"/>
</dbReference>
<dbReference type="SUPFAM" id="SSF51316">
    <property type="entry name" value="Mss4-like"/>
    <property type="match status" value="1"/>
</dbReference>
<dbReference type="GO" id="GO:0034599">
    <property type="term" value="P:cellular response to oxidative stress"/>
    <property type="evidence" value="ECO:0007669"/>
    <property type="project" value="TreeGrafter"/>
</dbReference>
<dbReference type="InterPro" id="IPR002579">
    <property type="entry name" value="Met_Sox_Rdtase_MsrB_dom"/>
</dbReference>
<evidence type="ECO:0000256" key="10">
    <source>
        <dbReference type="SAM" id="MobiDB-lite"/>
    </source>
</evidence>
<dbReference type="Pfam" id="PF01641">
    <property type="entry name" value="SelR"/>
    <property type="match status" value="1"/>
</dbReference>
<keyword evidence="14" id="KW-1185">Reference proteome</keyword>
<evidence type="ECO:0000256" key="9">
    <source>
        <dbReference type="ARBA" id="ARBA00048782"/>
    </source>
</evidence>
<dbReference type="HAMAP" id="MF_01401">
    <property type="entry name" value="MsrA"/>
    <property type="match status" value="1"/>
</dbReference>
<dbReference type="CDD" id="cd00371">
    <property type="entry name" value="HMA"/>
    <property type="match status" value="1"/>
</dbReference>
<reference evidence="13" key="1">
    <citation type="submission" date="2020-06" db="EMBL/GenBank/DDBJ databases">
        <authorList>
            <consortium name="Plant Systems Biology data submission"/>
        </authorList>
    </citation>
    <scope>NUCLEOTIDE SEQUENCE</scope>
    <source>
        <strain evidence="13">D6</strain>
    </source>
</reference>
<keyword evidence="11" id="KW-0732">Signal</keyword>
<evidence type="ECO:0000256" key="6">
    <source>
        <dbReference type="ARBA" id="ARBA00030273"/>
    </source>
</evidence>
<dbReference type="PROSITE" id="PS51790">
    <property type="entry name" value="MSRB"/>
    <property type="match status" value="1"/>
</dbReference>
<dbReference type="GO" id="GO:0008113">
    <property type="term" value="F:peptide-methionine (S)-S-oxide reductase activity"/>
    <property type="evidence" value="ECO:0007669"/>
    <property type="project" value="UniProtKB-EC"/>
</dbReference>
<comment type="catalytic activity">
    <reaction evidence="9">
        <text>[thioredoxin]-disulfide + L-methionine + H2O = L-methionine (S)-S-oxide + [thioredoxin]-dithiol</text>
        <dbReference type="Rhea" id="RHEA:19993"/>
        <dbReference type="Rhea" id="RHEA-COMP:10698"/>
        <dbReference type="Rhea" id="RHEA-COMP:10700"/>
        <dbReference type="ChEBI" id="CHEBI:15377"/>
        <dbReference type="ChEBI" id="CHEBI:29950"/>
        <dbReference type="ChEBI" id="CHEBI:50058"/>
        <dbReference type="ChEBI" id="CHEBI:57844"/>
        <dbReference type="ChEBI" id="CHEBI:58772"/>
        <dbReference type="EC" id="1.8.4.11"/>
    </reaction>
</comment>
<dbReference type="Pfam" id="PF01625">
    <property type="entry name" value="PMSR"/>
    <property type="match status" value="1"/>
</dbReference>
<dbReference type="InterPro" id="IPR011057">
    <property type="entry name" value="Mss4-like_sf"/>
</dbReference>
<dbReference type="PANTHER" id="PTHR42799:SF2">
    <property type="entry name" value="MITOCHONDRIAL PEPTIDE METHIONINE SULFOXIDE REDUCTASE"/>
    <property type="match status" value="1"/>
</dbReference>
<keyword evidence="5" id="KW-0511">Multifunctional enzyme</keyword>
<keyword evidence="4" id="KW-0560">Oxidoreductase</keyword>
<dbReference type="InterPro" id="IPR006121">
    <property type="entry name" value="HMA_dom"/>
</dbReference>
<evidence type="ECO:0000313" key="14">
    <source>
        <dbReference type="Proteomes" id="UP001153069"/>
    </source>
</evidence>
<evidence type="ECO:0000256" key="4">
    <source>
        <dbReference type="ARBA" id="ARBA00023002"/>
    </source>
</evidence>
<name>A0A9N8DIR0_9STRA</name>
<organism evidence="13 14">
    <name type="scientific">Seminavis robusta</name>
    <dbReference type="NCBI Taxonomy" id="568900"/>
    <lineage>
        <taxon>Eukaryota</taxon>
        <taxon>Sar</taxon>
        <taxon>Stramenopiles</taxon>
        <taxon>Ochrophyta</taxon>
        <taxon>Bacillariophyta</taxon>
        <taxon>Bacillariophyceae</taxon>
        <taxon>Bacillariophycidae</taxon>
        <taxon>Naviculales</taxon>
        <taxon>Naviculaceae</taxon>
        <taxon>Seminavis</taxon>
    </lineage>
</organism>